<dbReference type="EMBL" id="BSOA01000043">
    <property type="protein sequence ID" value="GLQ89807.1"/>
    <property type="molecule type" value="Genomic_DNA"/>
</dbReference>
<dbReference type="RefSeq" id="WP_284333243.1">
    <property type="nucleotide sequence ID" value="NZ_BSOA01000043.1"/>
</dbReference>
<comment type="caution">
    <text evidence="1">The sequence shown here is derived from an EMBL/GenBank/DDBJ whole genome shotgun (WGS) entry which is preliminary data.</text>
</comment>
<keyword evidence="2" id="KW-1185">Reference proteome</keyword>
<evidence type="ECO:0000313" key="1">
    <source>
        <dbReference type="EMBL" id="GLQ89807.1"/>
    </source>
</evidence>
<organism evidence="1 2">
    <name type="scientific">Dyella flagellata</name>
    <dbReference type="NCBI Taxonomy" id="1867833"/>
    <lineage>
        <taxon>Bacteria</taxon>
        <taxon>Pseudomonadati</taxon>
        <taxon>Pseudomonadota</taxon>
        <taxon>Gammaproteobacteria</taxon>
        <taxon>Lysobacterales</taxon>
        <taxon>Rhodanobacteraceae</taxon>
        <taxon>Dyella</taxon>
    </lineage>
</organism>
<evidence type="ECO:0000313" key="2">
    <source>
        <dbReference type="Proteomes" id="UP001156627"/>
    </source>
</evidence>
<proteinExistence type="predicted"/>
<sequence>MRSLAAANSALSIADRHIAEARLSINHQAYRVNQWKEWGCDATLPEELLHLMQDALDAFLVHRGLIIDEIKQHQVWCWLKEEAPICAAEKPRA</sequence>
<reference evidence="2" key="1">
    <citation type="journal article" date="2019" name="Int. J. Syst. Evol. Microbiol.">
        <title>The Global Catalogue of Microorganisms (GCM) 10K type strain sequencing project: providing services to taxonomists for standard genome sequencing and annotation.</title>
        <authorList>
            <consortium name="The Broad Institute Genomics Platform"/>
            <consortium name="The Broad Institute Genome Sequencing Center for Infectious Disease"/>
            <person name="Wu L."/>
            <person name="Ma J."/>
        </authorList>
    </citation>
    <scope>NUCLEOTIDE SEQUENCE [LARGE SCALE GENOMIC DNA]</scope>
    <source>
        <strain evidence="2">NBRC 111981</strain>
    </source>
</reference>
<protein>
    <submittedName>
        <fullName evidence="1">Uncharacterized protein</fullName>
    </submittedName>
</protein>
<gene>
    <name evidence="1" type="ORF">GCM10007898_33820</name>
</gene>
<accession>A0ABQ5XFT7</accession>
<dbReference type="Proteomes" id="UP001156627">
    <property type="component" value="Unassembled WGS sequence"/>
</dbReference>
<name>A0ABQ5XFT7_9GAMM</name>